<reference evidence="11 12" key="1">
    <citation type="journal article" date="2017" name="Int. J. Syst. Evol. Microbiol.">
        <title>Desulfovibrio senegalensis sp. nov., a mesophilic sulfate reducer isolated from marine sediment.</title>
        <authorList>
            <person name="Thioye A."/>
            <person name="Gam Z.B.A."/>
            <person name="Mbengue M."/>
            <person name="Cayol J.L."/>
            <person name="Joseph-Bartoli M."/>
            <person name="Toure-Kane C."/>
            <person name="Labat M."/>
        </authorList>
    </citation>
    <scope>NUCLEOTIDE SEQUENCE [LARGE SCALE GENOMIC DNA]</scope>
    <source>
        <strain evidence="11 12">DSM 101509</strain>
    </source>
</reference>
<keyword evidence="12" id="KW-1185">Reference proteome</keyword>
<dbReference type="GO" id="GO:0022857">
    <property type="term" value="F:transmembrane transporter activity"/>
    <property type="evidence" value="ECO:0007669"/>
    <property type="project" value="TreeGrafter"/>
</dbReference>
<keyword evidence="7 9" id="KW-0472">Membrane</keyword>
<comment type="caution">
    <text evidence="11">The sequence shown here is derived from an EMBL/GenBank/DDBJ whole genome shotgun (WGS) entry which is preliminary data.</text>
</comment>
<evidence type="ECO:0000256" key="9">
    <source>
        <dbReference type="SAM" id="Phobius"/>
    </source>
</evidence>
<evidence type="ECO:0000256" key="7">
    <source>
        <dbReference type="ARBA" id="ARBA00023136"/>
    </source>
</evidence>
<evidence type="ECO:0000256" key="3">
    <source>
        <dbReference type="ARBA" id="ARBA00022475"/>
    </source>
</evidence>
<protein>
    <submittedName>
        <fullName evidence="11">TRAP transporter small permease</fullName>
    </submittedName>
</protein>
<dbReference type="Pfam" id="PF04290">
    <property type="entry name" value="DctQ"/>
    <property type="match status" value="1"/>
</dbReference>
<dbReference type="Proteomes" id="UP000438699">
    <property type="component" value="Unassembled WGS sequence"/>
</dbReference>
<name>A0A6N6N1D9_9BACT</name>
<evidence type="ECO:0000313" key="11">
    <source>
        <dbReference type="EMBL" id="KAB1441330.1"/>
    </source>
</evidence>
<keyword evidence="5 9" id="KW-0812">Transmembrane</keyword>
<comment type="similarity">
    <text evidence="8">Belongs to the TRAP transporter small permease family.</text>
</comment>
<gene>
    <name evidence="11" type="ORF">F8A88_10275</name>
</gene>
<dbReference type="RefSeq" id="WP_151151073.1">
    <property type="nucleotide sequence ID" value="NZ_WAIE01000004.1"/>
</dbReference>
<feature type="transmembrane region" description="Helical" evidence="9">
    <location>
        <begin position="128"/>
        <end position="150"/>
    </location>
</feature>
<comment type="subcellular location">
    <subcellularLocation>
        <location evidence="1">Cell inner membrane</location>
        <topology evidence="1">Multi-pass membrane protein</topology>
    </subcellularLocation>
</comment>
<dbReference type="GO" id="GO:0015740">
    <property type="term" value="P:C4-dicarboxylate transport"/>
    <property type="evidence" value="ECO:0007669"/>
    <property type="project" value="TreeGrafter"/>
</dbReference>
<evidence type="ECO:0000256" key="6">
    <source>
        <dbReference type="ARBA" id="ARBA00022989"/>
    </source>
</evidence>
<feature type="transmembrane region" description="Helical" evidence="9">
    <location>
        <begin position="89"/>
        <end position="108"/>
    </location>
</feature>
<dbReference type="PANTHER" id="PTHR35011:SF10">
    <property type="entry name" value="TRAP TRANSPORTER SMALL PERMEASE PROTEIN"/>
    <property type="match status" value="1"/>
</dbReference>
<keyword evidence="4" id="KW-0997">Cell inner membrane</keyword>
<keyword evidence="2" id="KW-0813">Transport</keyword>
<dbReference type="PANTHER" id="PTHR35011">
    <property type="entry name" value="2,3-DIKETO-L-GULONATE TRAP TRANSPORTER SMALL PERMEASE PROTEIN YIAM"/>
    <property type="match status" value="1"/>
</dbReference>
<dbReference type="OrthoDB" id="5420950at2"/>
<keyword evidence="6 9" id="KW-1133">Transmembrane helix</keyword>
<evidence type="ECO:0000259" key="10">
    <source>
        <dbReference type="Pfam" id="PF04290"/>
    </source>
</evidence>
<evidence type="ECO:0000256" key="1">
    <source>
        <dbReference type="ARBA" id="ARBA00004429"/>
    </source>
</evidence>
<sequence>MIDTLDRISRALTKALTLLAGLMLVAMMLLACANMVSRAVWLPIQGTFELMGFLGAVTTAFALAFAQLNKSHISVGILMKHLPRPVRRLLDALTSLISCAFFALIGSETAQWAGYLVNTGELSETLRIAYHPFVFATAAGCLLMAFVLLVDTLKTVTGRTEH</sequence>
<dbReference type="InterPro" id="IPR007387">
    <property type="entry name" value="TRAP_DctQ"/>
</dbReference>
<accession>A0A6N6N1D9</accession>
<feature type="domain" description="Tripartite ATP-independent periplasmic transporters DctQ component" evidence="10">
    <location>
        <begin position="27"/>
        <end position="156"/>
    </location>
</feature>
<dbReference type="PROSITE" id="PS51257">
    <property type="entry name" value="PROKAR_LIPOPROTEIN"/>
    <property type="match status" value="1"/>
</dbReference>
<dbReference type="GO" id="GO:0005886">
    <property type="term" value="C:plasma membrane"/>
    <property type="evidence" value="ECO:0007669"/>
    <property type="project" value="UniProtKB-SubCell"/>
</dbReference>
<evidence type="ECO:0000256" key="8">
    <source>
        <dbReference type="ARBA" id="ARBA00038436"/>
    </source>
</evidence>
<proteinExistence type="inferred from homology"/>
<evidence type="ECO:0000256" key="5">
    <source>
        <dbReference type="ARBA" id="ARBA00022692"/>
    </source>
</evidence>
<feature type="transmembrane region" description="Helical" evidence="9">
    <location>
        <begin position="12"/>
        <end position="36"/>
    </location>
</feature>
<evidence type="ECO:0000256" key="4">
    <source>
        <dbReference type="ARBA" id="ARBA00022519"/>
    </source>
</evidence>
<dbReference type="InterPro" id="IPR055348">
    <property type="entry name" value="DctQ"/>
</dbReference>
<dbReference type="AlphaFoldDB" id="A0A6N6N1D9"/>
<evidence type="ECO:0000313" key="12">
    <source>
        <dbReference type="Proteomes" id="UP000438699"/>
    </source>
</evidence>
<organism evidence="11 12">
    <name type="scientific">Pseudodesulfovibrio senegalensis</name>
    <dbReference type="NCBI Taxonomy" id="1721087"/>
    <lineage>
        <taxon>Bacteria</taxon>
        <taxon>Pseudomonadati</taxon>
        <taxon>Thermodesulfobacteriota</taxon>
        <taxon>Desulfovibrionia</taxon>
        <taxon>Desulfovibrionales</taxon>
        <taxon>Desulfovibrionaceae</taxon>
    </lineage>
</organism>
<feature type="transmembrane region" description="Helical" evidence="9">
    <location>
        <begin position="48"/>
        <end position="68"/>
    </location>
</feature>
<dbReference type="EMBL" id="WAIE01000004">
    <property type="protein sequence ID" value="KAB1441330.1"/>
    <property type="molecule type" value="Genomic_DNA"/>
</dbReference>
<evidence type="ECO:0000256" key="2">
    <source>
        <dbReference type="ARBA" id="ARBA00022448"/>
    </source>
</evidence>
<keyword evidence="3" id="KW-1003">Cell membrane</keyword>